<dbReference type="InterPro" id="IPR000109">
    <property type="entry name" value="POT_fam"/>
</dbReference>
<evidence type="ECO:0000256" key="6">
    <source>
        <dbReference type="SAM" id="SignalP"/>
    </source>
</evidence>
<dbReference type="InterPro" id="IPR036259">
    <property type="entry name" value="MFS_trans_sf"/>
</dbReference>
<accession>A0ABY9D8A5</accession>
<keyword evidence="6" id="KW-0732">Signal</keyword>
<comment type="similarity">
    <text evidence="2">Belongs to the major facilitator superfamily. Proton-dependent oligopeptide transporter (POT/PTR) (TC 2.A.17) family.</text>
</comment>
<dbReference type="Pfam" id="PF00854">
    <property type="entry name" value="PTR2"/>
    <property type="match status" value="1"/>
</dbReference>
<dbReference type="Proteomes" id="UP001227230">
    <property type="component" value="Chromosome 14"/>
</dbReference>
<name>A0ABY9D8A5_VITVI</name>
<feature type="signal peptide" evidence="6">
    <location>
        <begin position="1"/>
        <end position="20"/>
    </location>
</feature>
<comment type="subcellular location">
    <subcellularLocation>
        <location evidence="1">Membrane</location>
        <topology evidence="1">Multi-pass membrane protein</topology>
    </subcellularLocation>
</comment>
<proteinExistence type="inferred from homology"/>
<evidence type="ECO:0000256" key="4">
    <source>
        <dbReference type="ARBA" id="ARBA00022989"/>
    </source>
</evidence>
<evidence type="ECO:0000256" key="1">
    <source>
        <dbReference type="ARBA" id="ARBA00004141"/>
    </source>
</evidence>
<feature type="chain" id="PRO_5045937552" evidence="6">
    <location>
        <begin position="21"/>
        <end position="198"/>
    </location>
</feature>
<reference evidence="7 8" key="1">
    <citation type="journal article" date="2023" name="Hortic Res">
        <title>The complete reference genome for grapevine (Vitis vinifera L.) genetics and breeding.</title>
        <authorList>
            <person name="Shi X."/>
            <person name="Cao S."/>
            <person name="Wang X."/>
            <person name="Huang S."/>
            <person name="Wang Y."/>
            <person name="Liu Z."/>
            <person name="Liu W."/>
            <person name="Leng X."/>
            <person name="Peng Y."/>
            <person name="Wang N."/>
            <person name="Wang Y."/>
            <person name="Ma Z."/>
            <person name="Xu X."/>
            <person name="Zhang F."/>
            <person name="Xue H."/>
            <person name="Zhong H."/>
            <person name="Wang Y."/>
            <person name="Zhang K."/>
            <person name="Velt A."/>
            <person name="Avia K."/>
            <person name="Holtgrawe D."/>
            <person name="Grimplet J."/>
            <person name="Matus J.T."/>
            <person name="Ware D."/>
            <person name="Wu X."/>
            <person name="Wang H."/>
            <person name="Liu C."/>
            <person name="Fang Y."/>
            <person name="Rustenholz C."/>
            <person name="Cheng Z."/>
            <person name="Xiao H."/>
            <person name="Zhou Y."/>
        </authorList>
    </citation>
    <scope>NUCLEOTIDE SEQUENCE [LARGE SCALE GENOMIC DNA]</scope>
    <source>
        <strain evidence="8">cv. Pinot noir / PN40024</strain>
        <tissue evidence="7">Leaf</tissue>
    </source>
</reference>
<sequence length="198" mass="21180">MIVVFSLSIVFSSVPNSAQTDVIEYVDKDSLVVLNPSLVIILKELSVTRHSRSWEQLAPQPASWSISLVATVFNMKSITATTLVNLFNGSTNFATLLGALLCDTMGMLVIALKSVVKKLHPSHCGTLDTGTCIGPTAGQMAFLLGGFELLVIGAGGIRPCNLAFGADQFNPVTESGKRGITSFFNCCYFTFNFAAVNF</sequence>
<keyword evidence="8" id="KW-1185">Reference proteome</keyword>
<evidence type="ECO:0000256" key="3">
    <source>
        <dbReference type="ARBA" id="ARBA00022692"/>
    </source>
</evidence>
<organism evidence="7 8">
    <name type="scientific">Vitis vinifera</name>
    <name type="common">Grape</name>
    <dbReference type="NCBI Taxonomy" id="29760"/>
    <lineage>
        <taxon>Eukaryota</taxon>
        <taxon>Viridiplantae</taxon>
        <taxon>Streptophyta</taxon>
        <taxon>Embryophyta</taxon>
        <taxon>Tracheophyta</taxon>
        <taxon>Spermatophyta</taxon>
        <taxon>Magnoliopsida</taxon>
        <taxon>eudicotyledons</taxon>
        <taxon>Gunneridae</taxon>
        <taxon>Pentapetalae</taxon>
        <taxon>rosids</taxon>
        <taxon>Vitales</taxon>
        <taxon>Vitaceae</taxon>
        <taxon>Viteae</taxon>
        <taxon>Vitis</taxon>
    </lineage>
</organism>
<keyword evidence="4" id="KW-1133">Transmembrane helix</keyword>
<protein>
    <submittedName>
        <fullName evidence="7">Uncharacterized protein</fullName>
    </submittedName>
</protein>
<evidence type="ECO:0000313" key="8">
    <source>
        <dbReference type="Proteomes" id="UP001227230"/>
    </source>
</evidence>
<evidence type="ECO:0000256" key="5">
    <source>
        <dbReference type="ARBA" id="ARBA00023136"/>
    </source>
</evidence>
<evidence type="ECO:0000313" key="7">
    <source>
        <dbReference type="EMBL" id="WKA03788.1"/>
    </source>
</evidence>
<dbReference type="PANTHER" id="PTHR11654">
    <property type="entry name" value="OLIGOPEPTIDE TRANSPORTER-RELATED"/>
    <property type="match status" value="1"/>
</dbReference>
<evidence type="ECO:0000256" key="2">
    <source>
        <dbReference type="ARBA" id="ARBA00005982"/>
    </source>
</evidence>
<dbReference type="Gene3D" id="1.20.1250.20">
    <property type="entry name" value="MFS general substrate transporter like domains"/>
    <property type="match status" value="1"/>
</dbReference>
<keyword evidence="5" id="KW-0472">Membrane</keyword>
<gene>
    <name evidence="7" type="ORF">VitviT2T_021877</name>
</gene>
<keyword evidence="3" id="KW-0812">Transmembrane</keyword>
<dbReference type="EMBL" id="CP126661">
    <property type="protein sequence ID" value="WKA03788.1"/>
    <property type="molecule type" value="Genomic_DNA"/>
</dbReference>